<protein>
    <submittedName>
        <fullName evidence="2">Uncharacterized protein</fullName>
    </submittedName>
</protein>
<dbReference type="EMBL" id="PFWT01000001">
    <property type="protein sequence ID" value="PJA47121.1"/>
    <property type="molecule type" value="Genomic_DNA"/>
</dbReference>
<comment type="caution">
    <text evidence="2">The sequence shown here is derived from an EMBL/GenBank/DDBJ whole genome shotgun (WGS) entry which is preliminary data.</text>
</comment>
<evidence type="ECO:0000313" key="3">
    <source>
        <dbReference type="Proteomes" id="UP000231263"/>
    </source>
</evidence>
<sequence>MNLPLVYLLIPYLIIAFFGLLMFAFNFYHIAKFGLQSPKTTYVLGLYILAFVGVIIISLSIISQYNWLDNISINGIFNIQTANKQLFL</sequence>
<evidence type="ECO:0000256" key="1">
    <source>
        <dbReference type="SAM" id="Phobius"/>
    </source>
</evidence>
<feature type="transmembrane region" description="Helical" evidence="1">
    <location>
        <begin position="40"/>
        <end position="62"/>
    </location>
</feature>
<evidence type="ECO:0000313" key="2">
    <source>
        <dbReference type="EMBL" id="PJA47121.1"/>
    </source>
</evidence>
<feature type="transmembrane region" description="Helical" evidence="1">
    <location>
        <begin position="6"/>
        <end position="28"/>
    </location>
</feature>
<keyword evidence="1" id="KW-0812">Transmembrane</keyword>
<reference evidence="3" key="1">
    <citation type="submission" date="2017-09" db="EMBL/GenBank/DDBJ databases">
        <title>Depth-based differentiation of microbial function through sediment-hosted aquifers and enrichment of novel symbionts in the deep terrestrial subsurface.</title>
        <authorList>
            <person name="Probst A.J."/>
            <person name="Ladd B."/>
            <person name="Jarett J.K."/>
            <person name="Geller-Mcgrath D.E."/>
            <person name="Sieber C.M.K."/>
            <person name="Emerson J.B."/>
            <person name="Anantharaman K."/>
            <person name="Thomas B.C."/>
            <person name="Malmstrom R."/>
            <person name="Stieglmeier M."/>
            <person name="Klingl A."/>
            <person name="Woyke T."/>
            <person name="Ryan C.M."/>
            <person name="Banfield J.F."/>
        </authorList>
    </citation>
    <scope>NUCLEOTIDE SEQUENCE [LARGE SCALE GENOMIC DNA]</scope>
</reference>
<organism evidence="2 3">
    <name type="scientific">Candidatus Uhrbacteria bacterium CG_4_9_14_3_um_filter_41_35</name>
    <dbReference type="NCBI Taxonomy" id="1975034"/>
    <lineage>
        <taxon>Bacteria</taxon>
        <taxon>Candidatus Uhriibacteriota</taxon>
    </lineage>
</organism>
<proteinExistence type="predicted"/>
<gene>
    <name evidence="2" type="ORF">CO173_00045</name>
</gene>
<name>A0A2M7XGX8_9BACT</name>
<dbReference type="AlphaFoldDB" id="A0A2M7XGX8"/>
<keyword evidence="1" id="KW-0472">Membrane</keyword>
<dbReference type="Proteomes" id="UP000231263">
    <property type="component" value="Unassembled WGS sequence"/>
</dbReference>
<accession>A0A2M7XGX8</accession>
<keyword evidence="1" id="KW-1133">Transmembrane helix</keyword>